<sequence>MLTASELGDYIESRLTRSAFRLEVLDRYEVAADGGDFARYLAGEPDPDYERKQPWLDQLTAEYEAGILNHRVHVLRTPLSDYLRYECEWGYLLNARAGEEIHIIDLAEQPEPEGLVDHDFWLVDDRYGLRMYYSPEGRFHGAEPVDDIVSYQYARDAALAAAQPFERWWNRHPEEWRANQPV</sequence>
<name>A0A543NM85_9ACTN</name>
<dbReference type="Pfam" id="PF21806">
    <property type="entry name" value="DUF6879"/>
    <property type="match status" value="1"/>
</dbReference>
<organism evidence="2 3">
    <name type="scientific">Haloactinospora alba</name>
    <dbReference type="NCBI Taxonomy" id="405555"/>
    <lineage>
        <taxon>Bacteria</taxon>
        <taxon>Bacillati</taxon>
        <taxon>Actinomycetota</taxon>
        <taxon>Actinomycetes</taxon>
        <taxon>Streptosporangiales</taxon>
        <taxon>Nocardiopsidaceae</taxon>
        <taxon>Haloactinospora</taxon>
    </lineage>
</organism>
<dbReference type="Proteomes" id="UP000317422">
    <property type="component" value="Unassembled WGS sequence"/>
</dbReference>
<evidence type="ECO:0000259" key="1">
    <source>
        <dbReference type="Pfam" id="PF21806"/>
    </source>
</evidence>
<dbReference type="EMBL" id="VFQC01000001">
    <property type="protein sequence ID" value="TQN32917.1"/>
    <property type="molecule type" value="Genomic_DNA"/>
</dbReference>
<protein>
    <recommendedName>
        <fullName evidence="1">DUF6879 domain-containing protein</fullName>
    </recommendedName>
</protein>
<comment type="caution">
    <text evidence="2">The sequence shown here is derived from an EMBL/GenBank/DDBJ whole genome shotgun (WGS) entry which is preliminary data.</text>
</comment>
<keyword evidence="3" id="KW-1185">Reference proteome</keyword>
<dbReference type="RefSeq" id="WP_141924355.1">
    <property type="nucleotide sequence ID" value="NZ_VFQC01000001.1"/>
</dbReference>
<gene>
    <name evidence="2" type="ORF">FHX37_2905</name>
</gene>
<dbReference type="OrthoDB" id="3821358at2"/>
<evidence type="ECO:0000313" key="3">
    <source>
        <dbReference type="Proteomes" id="UP000317422"/>
    </source>
</evidence>
<reference evidence="2 3" key="1">
    <citation type="submission" date="2019-06" db="EMBL/GenBank/DDBJ databases">
        <title>Sequencing the genomes of 1000 actinobacteria strains.</title>
        <authorList>
            <person name="Klenk H.-P."/>
        </authorList>
    </citation>
    <scope>NUCLEOTIDE SEQUENCE [LARGE SCALE GENOMIC DNA]</scope>
    <source>
        <strain evidence="2 3">DSM 45015</strain>
    </source>
</reference>
<feature type="domain" description="DUF6879" evidence="1">
    <location>
        <begin position="11"/>
        <end position="169"/>
    </location>
</feature>
<dbReference type="InterPro" id="IPR049244">
    <property type="entry name" value="DUF6879"/>
</dbReference>
<dbReference type="AlphaFoldDB" id="A0A543NM85"/>
<proteinExistence type="predicted"/>
<accession>A0A543NM85</accession>
<evidence type="ECO:0000313" key="2">
    <source>
        <dbReference type="EMBL" id="TQN32917.1"/>
    </source>
</evidence>